<dbReference type="PANTHER" id="PTHR48098:SF3">
    <property type="entry name" value="IRON(III) ENTEROBACTIN ESTERASE"/>
    <property type="match status" value="1"/>
</dbReference>
<dbReference type="InterPro" id="IPR000801">
    <property type="entry name" value="Esterase-like"/>
</dbReference>
<dbReference type="OrthoDB" id="9794761at2"/>
<dbReference type="EMBL" id="FQZB01000017">
    <property type="protein sequence ID" value="SHK41916.1"/>
    <property type="molecule type" value="Genomic_DNA"/>
</dbReference>
<dbReference type="Gene3D" id="3.40.50.1820">
    <property type="entry name" value="alpha/beta hydrolase"/>
    <property type="match status" value="1"/>
</dbReference>
<organism evidence="1 2">
    <name type="scientific">Clostridium cavendishii DSM 21758</name>
    <dbReference type="NCBI Taxonomy" id="1121302"/>
    <lineage>
        <taxon>Bacteria</taxon>
        <taxon>Bacillati</taxon>
        <taxon>Bacillota</taxon>
        <taxon>Clostridia</taxon>
        <taxon>Eubacteriales</taxon>
        <taxon>Clostridiaceae</taxon>
        <taxon>Clostridium</taxon>
    </lineage>
</organism>
<proteinExistence type="predicted"/>
<name>A0A1M6SB34_9CLOT</name>
<reference evidence="1 2" key="1">
    <citation type="submission" date="2016-11" db="EMBL/GenBank/DDBJ databases">
        <authorList>
            <person name="Jaros S."/>
            <person name="Januszkiewicz K."/>
            <person name="Wedrychowicz H."/>
        </authorList>
    </citation>
    <scope>NUCLEOTIDE SEQUENCE [LARGE SCALE GENOMIC DNA]</scope>
    <source>
        <strain evidence="1 2">DSM 21758</strain>
    </source>
</reference>
<evidence type="ECO:0000313" key="1">
    <source>
        <dbReference type="EMBL" id="SHK41916.1"/>
    </source>
</evidence>
<protein>
    <recommendedName>
        <fullName evidence="3">Esterase</fullName>
    </recommendedName>
</protein>
<evidence type="ECO:0000313" key="2">
    <source>
        <dbReference type="Proteomes" id="UP000184310"/>
    </source>
</evidence>
<dbReference type="PANTHER" id="PTHR48098">
    <property type="entry name" value="ENTEROCHELIN ESTERASE-RELATED"/>
    <property type="match status" value="1"/>
</dbReference>
<gene>
    <name evidence="1" type="ORF">SAMN02745163_03759</name>
</gene>
<sequence length="240" mass="27772">MQVTTEKFEIDNRTCYIYLSPNITCEKRSVVYVHDGENFMLILNSILDNMNADDILKLPIIVGISSENRLDDYTPWPADSLTTKFPPFGGKGDKYLDFIVNTLKPYIDKNYPTLSNIKNTFMMGFSLGGLIALYSAFNYKEFGNIVSISGSFWYECWIEYINNNDVINTNLNLLMISGKNEGKNKLTRHKDSYLYTLNTNKIMNTKLINEVPLILDDFKHHENQVNRYTLALKWIIDKIN</sequence>
<dbReference type="Proteomes" id="UP000184310">
    <property type="component" value="Unassembled WGS sequence"/>
</dbReference>
<keyword evidence="2" id="KW-1185">Reference proteome</keyword>
<accession>A0A1M6SB34</accession>
<dbReference type="InterPro" id="IPR029058">
    <property type="entry name" value="AB_hydrolase_fold"/>
</dbReference>
<dbReference type="Pfam" id="PF00756">
    <property type="entry name" value="Esterase"/>
    <property type="match status" value="1"/>
</dbReference>
<dbReference type="STRING" id="1121302.SAMN02745163_03759"/>
<dbReference type="InterPro" id="IPR050583">
    <property type="entry name" value="Mycobacterial_A85_antigen"/>
</dbReference>
<evidence type="ECO:0008006" key="3">
    <source>
        <dbReference type="Google" id="ProtNLM"/>
    </source>
</evidence>
<dbReference type="AlphaFoldDB" id="A0A1M6SB34"/>
<dbReference type="SUPFAM" id="SSF53474">
    <property type="entry name" value="alpha/beta-Hydrolases"/>
    <property type="match status" value="1"/>
</dbReference>
<dbReference type="RefSeq" id="WP_072991673.1">
    <property type="nucleotide sequence ID" value="NZ_FQZB01000017.1"/>
</dbReference>